<dbReference type="EMBL" id="JADFTS010000007">
    <property type="protein sequence ID" value="KAF9596832.1"/>
    <property type="molecule type" value="Genomic_DNA"/>
</dbReference>
<proteinExistence type="predicted"/>
<dbReference type="GO" id="GO:0003676">
    <property type="term" value="F:nucleic acid binding"/>
    <property type="evidence" value="ECO:0007669"/>
    <property type="project" value="InterPro"/>
</dbReference>
<dbReference type="InterPro" id="IPR002156">
    <property type="entry name" value="RNaseH_domain"/>
</dbReference>
<protein>
    <recommendedName>
        <fullName evidence="1">RNase H type-1 domain-containing protein</fullName>
    </recommendedName>
</protein>
<dbReference type="GO" id="GO:0004523">
    <property type="term" value="F:RNA-DNA hybrid ribonuclease activity"/>
    <property type="evidence" value="ECO:0007669"/>
    <property type="project" value="InterPro"/>
</dbReference>
<evidence type="ECO:0000313" key="3">
    <source>
        <dbReference type="Proteomes" id="UP000631114"/>
    </source>
</evidence>
<evidence type="ECO:0000313" key="2">
    <source>
        <dbReference type="EMBL" id="KAF9596832.1"/>
    </source>
</evidence>
<dbReference type="Proteomes" id="UP000631114">
    <property type="component" value="Unassembled WGS sequence"/>
</dbReference>
<dbReference type="OrthoDB" id="1357022at2759"/>
<reference evidence="2 3" key="1">
    <citation type="submission" date="2020-10" db="EMBL/GenBank/DDBJ databases">
        <title>The Coptis chinensis genome and diversification of protoberbering-type alkaloids.</title>
        <authorList>
            <person name="Wang B."/>
            <person name="Shu S."/>
            <person name="Song C."/>
            <person name="Liu Y."/>
        </authorList>
    </citation>
    <scope>NUCLEOTIDE SEQUENCE [LARGE SCALE GENOMIC DNA]</scope>
    <source>
        <strain evidence="2">HL-2020</strain>
        <tissue evidence="2">Leaf</tissue>
    </source>
</reference>
<name>A0A835HEE6_9MAGN</name>
<dbReference type="Gene3D" id="3.30.420.10">
    <property type="entry name" value="Ribonuclease H-like superfamily/Ribonuclease H"/>
    <property type="match status" value="1"/>
</dbReference>
<keyword evidence="3" id="KW-1185">Reference proteome</keyword>
<evidence type="ECO:0000259" key="1">
    <source>
        <dbReference type="Pfam" id="PF13456"/>
    </source>
</evidence>
<sequence>MKSRSEEKQFIIYNIANGDLIILWHDIWCQSSPLMHNPQVVAEIHLPLDANVSQLILDGRWSNIVDNLNNITLREDIKNTPINSHLREDRLIWKPYPSGQFSASNAYKVLSPIRPKVRWQRMVWGNYSKEILIGIKFVLGIAYDTRSSNRELSSLLRLCKRGAQIGDIYASFICASLDAIWKERNARRLKNNSKPVAVVLSRIIREMRVYLHIQISVLQDSPESRSLCQSLGTGYGGVIQDGHGTVIEAYSGSGGIQLVIFQELKAIEIGLIRCHELEVQDIEMESDSLWAIQIIKNVVDTP</sequence>
<dbReference type="AlphaFoldDB" id="A0A835HEE6"/>
<feature type="domain" description="RNase H type-1" evidence="1">
    <location>
        <begin position="228"/>
        <end position="297"/>
    </location>
</feature>
<organism evidence="2 3">
    <name type="scientific">Coptis chinensis</name>
    <dbReference type="NCBI Taxonomy" id="261450"/>
    <lineage>
        <taxon>Eukaryota</taxon>
        <taxon>Viridiplantae</taxon>
        <taxon>Streptophyta</taxon>
        <taxon>Embryophyta</taxon>
        <taxon>Tracheophyta</taxon>
        <taxon>Spermatophyta</taxon>
        <taxon>Magnoliopsida</taxon>
        <taxon>Ranunculales</taxon>
        <taxon>Ranunculaceae</taxon>
        <taxon>Coptidoideae</taxon>
        <taxon>Coptis</taxon>
    </lineage>
</organism>
<dbReference type="InterPro" id="IPR036397">
    <property type="entry name" value="RNaseH_sf"/>
</dbReference>
<accession>A0A835HEE6</accession>
<gene>
    <name evidence="2" type="ORF">IFM89_013880</name>
</gene>
<dbReference type="Pfam" id="PF13456">
    <property type="entry name" value="RVT_3"/>
    <property type="match status" value="1"/>
</dbReference>
<comment type="caution">
    <text evidence="2">The sequence shown here is derived from an EMBL/GenBank/DDBJ whole genome shotgun (WGS) entry which is preliminary data.</text>
</comment>